<evidence type="ECO:0000313" key="9">
    <source>
        <dbReference type="Proteomes" id="UP000095727"/>
    </source>
</evidence>
<evidence type="ECO:0000256" key="2">
    <source>
        <dbReference type="SAM" id="Coils"/>
    </source>
</evidence>
<dbReference type="InterPro" id="IPR057309">
    <property type="entry name" value="PcsB_CC"/>
</dbReference>
<dbReference type="InterPro" id="IPR042047">
    <property type="entry name" value="SleB_dom1"/>
</dbReference>
<gene>
    <name evidence="7" type="primary">sleB</name>
    <name evidence="7" type="ORF">ERS852574_02486</name>
    <name evidence="8" type="ORF">HUU93_04225</name>
</gene>
<evidence type="ECO:0000259" key="5">
    <source>
        <dbReference type="Pfam" id="PF07486"/>
    </source>
</evidence>
<evidence type="ECO:0000313" key="7">
    <source>
        <dbReference type="EMBL" id="CUN06814.1"/>
    </source>
</evidence>
<feature type="signal peptide" evidence="4">
    <location>
        <begin position="1"/>
        <end position="30"/>
    </location>
</feature>
<dbReference type="GO" id="GO:0016787">
    <property type="term" value="F:hydrolase activity"/>
    <property type="evidence" value="ECO:0007669"/>
    <property type="project" value="UniProtKB-KW"/>
</dbReference>
<evidence type="ECO:0000256" key="1">
    <source>
        <dbReference type="ARBA" id="ARBA00022729"/>
    </source>
</evidence>
<dbReference type="Pfam" id="PF07486">
    <property type="entry name" value="Hydrolase_2"/>
    <property type="match status" value="1"/>
</dbReference>
<dbReference type="AlphaFoldDB" id="A0A173TWE2"/>
<dbReference type="Proteomes" id="UP000554488">
    <property type="component" value="Unassembled WGS sequence"/>
</dbReference>
<sequence length="377" mass="40434">MKKRLKAFSRTTIALLTAALVCSPFTKAYADDTVDSLEKQTNGLQNQLDSLNQDLTSLSAEITDLASKIEDTDASVQKAELDLAAAKLDEQLQYDAMKKRIKYMYETGNTSLLQIIFSSESMGDFLNKAEFVKNITEYDRNMLDELQKVHELVAKKDSDLKAEQASLAEMKTNLDQQEQELNDKISSTSGELQASSEALAKAKEAQAAAAAALKKKQEEEAAEQQRQAEAAQTAANNTSSSSGNTDSGSSGGNTTITVPDTPAETTDLVLFAAILQCEAGGYNYDGILAVATVIMNRVASPLYPNTISGVVYQSGQFAPTWDGSLSRVLQRGPVSLCYQVAQEALGGARLASVSGCYQFRSASTGMSGINVGGNVFF</sequence>
<organism evidence="7 9">
    <name type="scientific">Coprococcus comes</name>
    <dbReference type="NCBI Taxonomy" id="410072"/>
    <lineage>
        <taxon>Bacteria</taxon>
        <taxon>Bacillati</taxon>
        <taxon>Bacillota</taxon>
        <taxon>Clostridia</taxon>
        <taxon>Lachnospirales</taxon>
        <taxon>Lachnospiraceae</taxon>
        <taxon>Coprococcus</taxon>
    </lineage>
</organism>
<name>A0A173TWE2_9FIRM</name>
<feature type="coiled-coil region" evidence="2">
    <location>
        <begin position="34"/>
        <end position="89"/>
    </location>
</feature>
<evidence type="ECO:0000313" key="8">
    <source>
        <dbReference type="EMBL" id="NUN85818.1"/>
    </source>
</evidence>
<keyword evidence="2" id="KW-0175">Coiled coil</keyword>
<evidence type="ECO:0000256" key="4">
    <source>
        <dbReference type="SAM" id="SignalP"/>
    </source>
</evidence>
<evidence type="ECO:0000256" key="3">
    <source>
        <dbReference type="SAM" id="MobiDB-lite"/>
    </source>
</evidence>
<accession>A0A173TWE2</accession>
<dbReference type="RefSeq" id="WP_070097338.1">
    <property type="nucleotide sequence ID" value="NZ_CAXSNH010000009.1"/>
</dbReference>
<proteinExistence type="predicted"/>
<dbReference type="Gene3D" id="1.10.10.2520">
    <property type="entry name" value="Cell wall hydrolase SleB, domain 1"/>
    <property type="match status" value="1"/>
</dbReference>
<reference evidence="7 9" key="1">
    <citation type="submission" date="2015-09" db="EMBL/GenBank/DDBJ databases">
        <authorList>
            <consortium name="Pathogen Informatics"/>
        </authorList>
    </citation>
    <scope>NUCLEOTIDE SEQUENCE [LARGE SCALE GENOMIC DNA]</scope>
    <source>
        <strain evidence="7 9">2789STDY5834962</strain>
    </source>
</reference>
<dbReference type="Gene3D" id="6.10.250.3150">
    <property type="match status" value="1"/>
</dbReference>
<dbReference type="Proteomes" id="UP000095727">
    <property type="component" value="Unassembled WGS sequence"/>
</dbReference>
<dbReference type="InterPro" id="IPR011105">
    <property type="entry name" value="Cell_wall_hydrolase_SleB"/>
</dbReference>
<feature type="domain" description="Peptidoglycan hydrolase PcsB coiled-coil" evidence="6">
    <location>
        <begin position="95"/>
        <end position="156"/>
    </location>
</feature>
<feature type="region of interest" description="Disordered" evidence="3">
    <location>
        <begin position="214"/>
        <end position="260"/>
    </location>
</feature>
<dbReference type="EMBL" id="JABWDC010000010">
    <property type="protein sequence ID" value="NUN85818.1"/>
    <property type="molecule type" value="Genomic_DNA"/>
</dbReference>
<feature type="domain" description="Cell wall hydrolase SleB" evidence="5">
    <location>
        <begin position="283"/>
        <end position="363"/>
    </location>
</feature>
<reference evidence="8 10" key="3">
    <citation type="submission" date="2020-07" db="EMBL/GenBank/DDBJ databases">
        <title>Bacterial metabolism rescues the inhibition of intestinal drug absorption by food and drug additives.</title>
        <authorList>
            <person name="Zou L."/>
            <person name="Spanogiannopoulos P."/>
            <person name="Chien H.-C."/>
            <person name="Pieper L.M."/>
            <person name="Cai W."/>
            <person name="Khuri N."/>
            <person name="Pottel J."/>
            <person name="Vora B."/>
            <person name="Ni Z."/>
            <person name="Tsakalozou E."/>
            <person name="Zhang W."/>
            <person name="Shoichet B.K."/>
            <person name="Giacomini K.M."/>
            <person name="Turnbaugh P.J."/>
        </authorList>
    </citation>
    <scope>NUCLEOTIDE SEQUENCE [LARGE SCALE GENOMIC DNA]</scope>
    <source>
        <strain evidence="8 10">F22</strain>
    </source>
</reference>
<feature type="compositionally biased region" description="Low complexity" evidence="3">
    <location>
        <begin position="224"/>
        <end position="255"/>
    </location>
</feature>
<protein>
    <submittedName>
        <fullName evidence="8">Cell wall hydrolase</fullName>
    </submittedName>
    <submittedName>
        <fullName evidence="7">Spore cortex-lytic enzyme</fullName>
    </submittedName>
</protein>
<keyword evidence="8" id="KW-0378">Hydrolase</keyword>
<keyword evidence="1 4" id="KW-0732">Signal</keyword>
<dbReference type="EMBL" id="CYXR01000020">
    <property type="protein sequence ID" value="CUN06814.1"/>
    <property type="molecule type" value="Genomic_DNA"/>
</dbReference>
<evidence type="ECO:0000313" key="10">
    <source>
        <dbReference type="Proteomes" id="UP000554488"/>
    </source>
</evidence>
<evidence type="ECO:0000259" key="6">
    <source>
        <dbReference type="Pfam" id="PF24568"/>
    </source>
</evidence>
<feature type="chain" id="PRO_5033254743" evidence="4">
    <location>
        <begin position="31"/>
        <end position="377"/>
    </location>
</feature>
<reference evidence="8 10" key="2">
    <citation type="submission" date="2020-04" db="EMBL/GenBank/DDBJ databases">
        <authorList>
            <person name="Pieper L."/>
        </authorList>
    </citation>
    <scope>NUCLEOTIDE SEQUENCE [LARGE SCALE GENOMIC DNA]</scope>
    <source>
        <strain evidence="8 10">F22</strain>
    </source>
</reference>
<dbReference type="Pfam" id="PF24568">
    <property type="entry name" value="CC_PcsB"/>
    <property type="match status" value="1"/>
</dbReference>